<dbReference type="RefSeq" id="WP_152890737.1">
    <property type="nucleotide sequence ID" value="NZ_VJZD01000091.1"/>
</dbReference>
<dbReference type="EMBL" id="VJZD01000091">
    <property type="protein sequence ID" value="MPY33872.1"/>
    <property type="molecule type" value="Genomic_DNA"/>
</dbReference>
<name>A0A5N8VGT3_9ACTN</name>
<dbReference type="Proteomes" id="UP000325849">
    <property type="component" value="Unassembled WGS sequence"/>
</dbReference>
<comment type="caution">
    <text evidence="1">The sequence shown here is derived from an EMBL/GenBank/DDBJ whole genome shotgun (WGS) entry which is preliminary data.</text>
</comment>
<reference evidence="1 2" key="1">
    <citation type="submission" date="2019-07" db="EMBL/GenBank/DDBJ databases">
        <title>New species of Amycolatopsis and Streptomyces.</title>
        <authorList>
            <person name="Duangmal K."/>
            <person name="Teo W.F.A."/>
            <person name="Lipun K."/>
        </authorList>
    </citation>
    <scope>NUCLEOTIDE SEQUENCE [LARGE SCALE GENOMIC DNA]</scope>
    <source>
        <strain evidence="1 2">NBRC 109810</strain>
    </source>
</reference>
<evidence type="ECO:0000313" key="1">
    <source>
        <dbReference type="EMBL" id="MPY33872.1"/>
    </source>
</evidence>
<accession>A0A5N8VGT3</accession>
<dbReference type="AlphaFoldDB" id="A0A5N8VGT3"/>
<evidence type="ECO:0000313" key="2">
    <source>
        <dbReference type="Proteomes" id="UP000325849"/>
    </source>
</evidence>
<gene>
    <name evidence="1" type="ORF">FNH09_22310</name>
</gene>
<proteinExistence type="predicted"/>
<sequence length="119" mass="13276">MAPFWKTRLQENSCAARAEQLEERIAIALLLSPQRPPDVTTGEALTAQDLLNLELILKVIVHTRPRVYINKYAVYTLGQSTQGDIANSRSTRVEGARLPLKHETAVYLDSYSSNIANIP</sequence>
<protein>
    <submittedName>
        <fullName evidence="1">Uncharacterized protein</fullName>
    </submittedName>
</protein>
<keyword evidence="2" id="KW-1185">Reference proteome</keyword>
<organism evidence="1 2">
    <name type="scientific">Streptomyces adustus</name>
    <dbReference type="NCBI Taxonomy" id="1609272"/>
    <lineage>
        <taxon>Bacteria</taxon>
        <taxon>Bacillati</taxon>
        <taxon>Actinomycetota</taxon>
        <taxon>Actinomycetes</taxon>
        <taxon>Kitasatosporales</taxon>
        <taxon>Streptomycetaceae</taxon>
        <taxon>Streptomyces</taxon>
    </lineage>
</organism>